<gene>
    <name evidence="2" type="ORF">OAUR00152_LOCUS28060</name>
</gene>
<feature type="region of interest" description="Disordered" evidence="1">
    <location>
        <begin position="185"/>
        <end position="211"/>
    </location>
</feature>
<reference evidence="2" key="1">
    <citation type="submission" date="2021-01" db="EMBL/GenBank/DDBJ databases">
        <authorList>
            <person name="Corre E."/>
            <person name="Pelletier E."/>
            <person name="Niang G."/>
            <person name="Scheremetjew M."/>
            <person name="Finn R."/>
            <person name="Kale V."/>
            <person name="Holt S."/>
            <person name="Cochrane G."/>
            <person name="Meng A."/>
            <person name="Brown T."/>
            <person name="Cohen L."/>
        </authorList>
    </citation>
    <scope>NUCLEOTIDE SEQUENCE</scope>
    <source>
        <strain evidence="2">Isolate 1302-5</strain>
    </source>
</reference>
<feature type="region of interest" description="Disordered" evidence="1">
    <location>
        <begin position="70"/>
        <end position="120"/>
    </location>
</feature>
<evidence type="ECO:0000256" key="1">
    <source>
        <dbReference type="SAM" id="MobiDB-lite"/>
    </source>
</evidence>
<accession>A0A7S4JHL6</accession>
<dbReference type="AlphaFoldDB" id="A0A7S4JHL6"/>
<name>A0A7S4JHL6_9STRA</name>
<feature type="compositionally biased region" description="Basic and acidic residues" evidence="1">
    <location>
        <begin position="81"/>
        <end position="107"/>
    </location>
</feature>
<protein>
    <submittedName>
        <fullName evidence="2">Uncharacterized protein</fullName>
    </submittedName>
</protein>
<proteinExistence type="predicted"/>
<feature type="region of interest" description="Disordered" evidence="1">
    <location>
        <begin position="301"/>
        <end position="325"/>
    </location>
</feature>
<dbReference type="EMBL" id="HBKQ01040720">
    <property type="protein sequence ID" value="CAE2263909.1"/>
    <property type="molecule type" value="Transcribed_RNA"/>
</dbReference>
<evidence type="ECO:0000313" key="2">
    <source>
        <dbReference type="EMBL" id="CAE2263909.1"/>
    </source>
</evidence>
<feature type="compositionally biased region" description="Basic and acidic residues" evidence="1">
    <location>
        <begin position="196"/>
        <end position="207"/>
    </location>
</feature>
<feature type="compositionally biased region" description="Basic residues" evidence="1">
    <location>
        <begin position="33"/>
        <end position="45"/>
    </location>
</feature>
<organism evidence="2">
    <name type="scientific">Odontella aurita</name>
    <dbReference type="NCBI Taxonomy" id="265563"/>
    <lineage>
        <taxon>Eukaryota</taxon>
        <taxon>Sar</taxon>
        <taxon>Stramenopiles</taxon>
        <taxon>Ochrophyta</taxon>
        <taxon>Bacillariophyta</taxon>
        <taxon>Mediophyceae</taxon>
        <taxon>Biddulphiophycidae</taxon>
        <taxon>Eupodiscales</taxon>
        <taxon>Odontellaceae</taxon>
        <taxon>Odontella</taxon>
    </lineage>
</organism>
<feature type="region of interest" description="Disordered" evidence="1">
    <location>
        <begin position="1"/>
        <end position="57"/>
    </location>
</feature>
<sequence>MLGVQKRSRAYGGTERATDLPRFISHTHEAQSKQKKGASRKRSKKDRGTSGSVCLVGWDDTLGRPIYEVVKGGDGVQGTDSRNEKRDGDVASSSKAKDDNGNTRSAEENTQLVDKSAGTDVGKMPAHKVLRSYGARKRGRAALSEAAATVLDDCKGVALSLKGKKQRVCRSESSSLRIEITDFSSTASPNIPVTPERSKEKASEDGTRLSPSPFMEGNSICSLLDSATKLEKSKKVVRRRKAQIKMKSGGDMKLSRQIQPVKLFAPLTSKTDAFAVSHEEYRDITGPSEFRCSEVKCLEPEPPSVKVENSKESAASPEFHSGRRRNKKNVAIVERNMEIPVPEARKEARQISSATSLSSAKAFFDRLDLTQPLVLDNSGQRSPGRGCIRTSRVTNIRCPKMRNEYKSYRLAAKSSGVNPLTIKEFAKQRVSYFQKSVLFDGFLDES</sequence>